<comment type="subcellular location">
    <subcellularLocation>
        <location evidence="1">Cell membrane</location>
        <topology evidence="1">Multi-pass membrane protein</topology>
    </subcellularLocation>
</comment>
<proteinExistence type="inferred from homology"/>
<dbReference type="NCBIfam" id="TIGR00797">
    <property type="entry name" value="matE"/>
    <property type="match status" value="1"/>
</dbReference>
<evidence type="ECO:0000313" key="12">
    <source>
        <dbReference type="Proteomes" id="UP000191154"/>
    </source>
</evidence>
<protein>
    <recommendedName>
        <fullName evidence="3">Multidrug export protein MepA</fullName>
    </recommendedName>
</protein>
<comment type="caution">
    <text evidence="11">The sequence shown here is derived from an EMBL/GenBank/DDBJ whole genome shotgun (WGS) entry which is preliminary data.</text>
</comment>
<keyword evidence="7 10" id="KW-1133">Transmembrane helix</keyword>
<dbReference type="Pfam" id="PF01554">
    <property type="entry name" value="MatE"/>
    <property type="match status" value="2"/>
</dbReference>
<name>A0A1S8N2N7_CLOSA</name>
<evidence type="ECO:0000256" key="3">
    <source>
        <dbReference type="ARBA" id="ARBA00022106"/>
    </source>
</evidence>
<dbReference type="PANTHER" id="PTHR43823:SF3">
    <property type="entry name" value="MULTIDRUG EXPORT PROTEIN MEPA"/>
    <property type="match status" value="1"/>
</dbReference>
<feature type="transmembrane region" description="Helical" evidence="10">
    <location>
        <begin position="305"/>
        <end position="325"/>
    </location>
</feature>
<keyword evidence="6 10" id="KW-0812">Transmembrane</keyword>
<dbReference type="GO" id="GO:0046677">
    <property type="term" value="P:response to antibiotic"/>
    <property type="evidence" value="ECO:0007669"/>
    <property type="project" value="UniProtKB-KW"/>
</dbReference>
<evidence type="ECO:0000256" key="6">
    <source>
        <dbReference type="ARBA" id="ARBA00022692"/>
    </source>
</evidence>
<evidence type="ECO:0000256" key="4">
    <source>
        <dbReference type="ARBA" id="ARBA00022448"/>
    </source>
</evidence>
<evidence type="ECO:0000313" key="11">
    <source>
        <dbReference type="EMBL" id="OOM10652.1"/>
    </source>
</evidence>
<evidence type="ECO:0000256" key="8">
    <source>
        <dbReference type="ARBA" id="ARBA00023136"/>
    </source>
</evidence>
<dbReference type="STRING" id="169679.CSACC_24040"/>
<evidence type="ECO:0000256" key="1">
    <source>
        <dbReference type="ARBA" id="ARBA00004651"/>
    </source>
</evidence>
<feature type="transmembrane region" description="Helical" evidence="10">
    <location>
        <begin position="37"/>
        <end position="66"/>
    </location>
</feature>
<dbReference type="InterPro" id="IPR002528">
    <property type="entry name" value="MATE_fam"/>
</dbReference>
<dbReference type="Proteomes" id="UP000191154">
    <property type="component" value="Unassembled WGS sequence"/>
</dbReference>
<dbReference type="InterPro" id="IPR051327">
    <property type="entry name" value="MATE_MepA_subfamily"/>
</dbReference>
<evidence type="ECO:0000256" key="7">
    <source>
        <dbReference type="ARBA" id="ARBA00022989"/>
    </source>
</evidence>
<feature type="transmembrane region" description="Helical" evidence="10">
    <location>
        <begin position="12"/>
        <end position="31"/>
    </location>
</feature>
<dbReference type="GO" id="GO:0042910">
    <property type="term" value="F:xenobiotic transmembrane transporter activity"/>
    <property type="evidence" value="ECO:0007669"/>
    <property type="project" value="InterPro"/>
</dbReference>
<feature type="transmembrane region" description="Helical" evidence="10">
    <location>
        <begin position="225"/>
        <end position="246"/>
    </location>
</feature>
<accession>A0A1S8N2N7</accession>
<feature type="transmembrane region" description="Helical" evidence="10">
    <location>
        <begin position="154"/>
        <end position="177"/>
    </location>
</feature>
<feature type="transmembrane region" description="Helical" evidence="10">
    <location>
        <begin position="183"/>
        <end position="204"/>
    </location>
</feature>
<dbReference type="PANTHER" id="PTHR43823">
    <property type="entry name" value="SPORULATION PROTEIN YKVU"/>
    <property type="match status" value="1"/>
</dbReference>
<dbReference type="GO" id="GO:0015297">
    <property type="term" value="F:antiporter activity"/>
    <property type="evidence" value="ECO:0007669"/>
    <property type="project" value="InterPro"/>
</dbReference>
<comment type="similarity">
    <text evidence="2">Belongs to the multi antimicrobial extrusion (MATE) (TC 2.A.66.1) family. MepA subfamily.</text>
</comment>
<evidence type="ECO:0000256" key="5">
    <source>
        <dbReference type="ARBA" id="ARBA00022475"/>
    </source>
</evidence>
<dbReference type="GO" id="GO:0005886">
    <property type="term" value="C:plasma membrane"/>
    <property type="evidence" value="ECO:0007669"/>
    <property type="project" value="UniProtKB-SubCell"/>
</dbReference>
<keyword evidence="8 10" id="KW-0472">Membrane</keyword>
<gene>
    <name evidence="11" type="primary">mepA_9</name>
    <name evidence="11" type="ORF">CLOSAC_32730</name>
</gene>
<organism evidence="11 12">
    <name type="scientific">Clostridium saccharobutylicum</name>
    <dbReference type="NCBI Taxonomy" id="169679"/>
    <lineage>
        <taxon>Bacteria</taxon>
        <taxon>Bacillati</taxon>
        <taxon>Bacillota</taxon>
        <taxon>Clostridia</taxon>
        <taxon>Eubacteriales</taxon>
        <taxon>Clostridiaceae</taxon>
        <taxon>Clostridium</taxon>
    </lineage>
</organism>
<dbReference type="EMBL" id="LZYZ01000006">
    <property type="protein sequence ID" value="OOM10652.1"/>
    <property type="molecule type" value="Genomic_DNA"/>
</dbReference>
<dbReference type="InterPro" id="IPR048279">
    <property type="entry name" value="MdtK-like"/>
</dbReference>
<keyword evidence="9" id="KW-0046">Antibiotic resistance</keyword>
<keyword evidence="4" id="KW-0813">Transport</keyword>
<dbReference type="InterPro" id="IPR045070">
    <property type="entry name" value="MATE_MepA-like"/>
</dbReference>
<dbReference type="CDD" id="cd13143">
    <property type="entry name" value="MATE_MepA_like"/>
    <property type="match status" value="1"/>
</dbReference>
<feature type="transmembrane region" description="Helical" evidence="10">
    <location>
        <begin position="345"/>
        <end position="366"/>
    </location>
</feature>
<reference evidence="11 12" key="1">
    <citation type="submission" date="2016-05" db="EMBL/GenBank/DDBJ databases">
        <title>Microbial solvent formation.</title>
        <authorList>
            <person name="Poehlein A."/>
            <person name="Montoya Solano J.D."/>
            <person name="Flitsch S."/>
            <person name="Krabben P."/>
            <person name="Duerre P."/>
            <person name="Daniel R."/>
        </authorList>
    </citation>
    <scope>NUCLEOTIDE SEQUENCE [LARGE SCALE GENOMIC DNA]</scope>
    <source>
        <strain evidence="11 12">L1-8</strain>
    </source>
</reference>
<evidence type="ECO:0000256" key="9">
    <source>
        <dbReference type="ARBA" id="ARBA00023251"/>
    </source>
</evidence>
<dbReference type="PIRSF" id="PIRSF006603">
    <property type="entry name" value="DinF"/>
    <property type="match status" value="1"/>
</dbReference>
<feature type="transmembrane region" description="Helical" evidence="10">
    <location>
        <begin position="86"/>
        <end position="105"/>
    </location>
</feature>
<dbReference type="RefSeq" id="WP_077866331.1">
    <property type="nucleotide sequence ID" value="NZ_LZYZ01000006.1"/>
</dbReference>
<feature type="transmembrane region" description="Helical" evidence="10">
    <location>
        <begin position="125"/>
        <end position="142"/>
    </location>
</feature>
<sequence>MFKNFLKYSIPSAVSMFISSLYTIIDGIFVGRGVGSLGLAAIAIVIPATIFLFGLATMFAVGGGALVSKNFGSGNKENAVEVFRQAFKSIIMFSIAISFTFVIFAEPIVTLLGATENLRSMSAEFLRYYSLFCIPSLLGIVLNGFARNDGRPRLAMVSTIVGTLLNVLLDYIFIFILHMGVKGAAIATGLGQVATIVIILPHFLSIRTQLTFGNVKLKMNVIKEIMSIGFPSFFAEIAFSIIIFFYNLELGINMGESGIAAYSIINYITTNIYLMLLGVGLGAQPLISYYFGAKEMKRMLKIYKFSLITSTVVSLVFILACFMFGSKFIGLFTGDAQLINITYNGLNITSLAYIIIGLNLSTSMYYQSIEMPKFSNLICSFRSFIFLPIVLFLFAHFYGINGIWAGMMFSEILSFIAINIFANIKTNTKKAISV</sequence>
<evidence type="ECO:0000256" key="2">
    <source>
        <dbReference type="ARBA" id="ARBA00008417"/>
    </source>
</evidence>
<feature type="transmembrane region" description="Helical" evidence="10">
    <location>
        <begin position="378"/>
        <end position="397"/>
    </location>
</feature>
<feature type="transmembrane region" description="Helical" evidence="10">
    <location>
        <begin position="403"/>
        <end position="422"/>
    </location>
</feature>
<evidence type="ECO:0000256" key="10">
    <source>
        <dbReference type="SAM" id="Phobius"/>
    </source>
</evidence>
<dbReference type="AlphaFoldDB" id="A0A1S8N2N7"/>
<keyword evidence="5" id="KW-1003">Cell membrane</keyword>